<accession>A0AA39QU38</accession>
<gene>
    <name evidence="2" type="ORF">JMJ35_009838</name>
</gene>
<feature type="compositionally biased region" description="Basic and acidic residues" evidence="1">
    <location>
        <begin position="441"/>
        <end position="471"/>
    </location>
</feature>
<dbReference type="PANTHER" id="PTHR47842:SF1">
    <property type="entry name" value="DUF676 DOMAIN-CONTAINING PROTEIN"/>
    <property type="match status" value="1"/>
</dbReference>
<evidence type="ECO:0000313" key="2">
    <source>
        <dbReference type="EMBL" id="KAK0507949.1"/>
    </source>
</evidence>
<comment type="caution">
    <text evidence="2">The sequence shown here is derived from an EMBL/GenBank/DDBJ whole genome shotgun (WGS) entry which is preliminary data.</text>
</comment>
<dbReference type="EMBL" id="JAFEKC020000022">
    <property type="protein sequence ID" value="KAK0507949.1"/>
    <property type="molecule type" value="Genomic_DNA"/>
</dbReference>
<feature type="compositionally biased region" description="Acidic residues" evidence="1">
    <location>
        <begin position="431"/>
        <end position="440"/>
    </location>
</feature>
<protein>
    <recommendedName>
        <fullName evidence="4">AB hydrolase-1 domain-containing protein</fullName>
    </recommendedName>
</protein>
<dbReference type="SUPFAM" id="SSF53474">
    <property type="entry name" value="alpha/beta-Hydrolases"/>
    <property type="match status" value="1"/>
</dbReference>
<organism evidence="2 3">
    <name type="scientific">Cladonia borealis</name>
    <dbReference type="NCBI Taxonomy" id="184061"/>
    <lineage>
        <taxon>Eukaryota</taxon>
        <taxon>Fungi</taxon>
        <taxon>Dikarya</taxon>
        <taxon>Ascomycota</taxon>
        <taxon>Pezizomycotina</taxon>
        <taxon>Lecanoromycetes</taxon>
        <taxon>OSLEUM clade</taxon>
        <taxon>Lecanoromycetidae</taxon>
        <taxon>Lecanorales</taxon>
        <taxon>Lecanorineae</taxon>
        <taxon>Cladoniaceae</taxon>
        <taxon>Cladonia</taxon>
    </lineage>
</organism>
<name>A0AA39QU38_9LECA</name>
<feature type="region of interest" description="Disordered" evidence="1">
    <location>
        <begin position="116"/>
        <end position="145"/>
    </location>
</feature>
<dbReference type="Proteomes" id="UP001166286">
    <property type="component" value="Unassembled WGS sequence"/>
</dbReference>
<proteinExistence type="predicted"/>
<dbReference type="AlphaFoldDB" id="A0AA39QU38"/>
<evidence type="ECO:0000256" key="1">
    <source>
        <dbReference type="SAM" id="MobiDB-lite"/>
    </source>
</evidence>
<evidence type="ECO:0000313" key="3">
    <source>
        <dbReference type="Proteomes" id="UP001166286"/>
    </source>
</evidence>
<feature type="region of interest" description="Disordered" evidence="1">
    <location>
        <begin position="418"/>
        <end position="479"/>
    </location>
</feature>
<dbReference type="InterPro" id="IPR029058">
    <property type="entry name" value="AB_hydrolase_fold"/>
</dbReference>
<keyword evidence="3" id="KW-1185">Reference proteome</keyword>
<dbReference type="Gene3D" id="3.40.50.1820">
    <property type="entry name" value="alpha/beta hydrolase"/>
    <property type="match status" value="1"/>
</dbReference>
<evidence type="ECO:0008006" key="4">
    <source>
        <dbReference type="Google" id="ProtNLM"/>
    </source>
</evidence>
<reference evidence="2" key="1">
    <citation type="submission" date="2023-03" db="EMBL/GenBank/DDBJ databases">
        <title>Complete genome of Cladonia borealis.</title>
        <authorList>
            <person name="Park H."/>
        </authorList>
    </citation>
    <scope>NUCLEOTIDE SEQUENCE</scope>
    <source>
        <strain evidence="2">ANT050790</strain>
    </source>
</reference>
<dbReference type="PANTHER" id="PTHR47842">
    <property type="entry name" value="EXPRESSED PROTEIN"/>
    <property type="match status" value="1"/>
</dbReference>
<sequence>MHKTLLLCFLHGFKGGDDTFGNFPEHLRALVTHALPNITVKAVTYPKFETRGDLKACVERFREWLQNKVIDLEVEASTPSPTIDPSVHTILIGHSMGGIVAAETLLAITSDSPIPSHANTNATDPLPSMASHTGPIPRSPPAESTSPSFMFPYIQGILAFDTPYLGISPGVVAHGAEQHYKTASTAYSTLSDVAGVFGYGASGSSTPTQPKTDPQKLLTQGADAMTASMAASDAASAPTWQRWGKYAMFAGAASAVAAGGAAAYLKRDTITEGWSFLSSHLEFVGCLAKGEELKSRLDRILRLHDTRSIGFANLITVLGRGAPPARRAPSRTYAGGFVEIGAVEGIAPSERTFCTVPKSERNRRFFQRAKNDRAGDEVQAHMYMFKPSDNDGYFLLGERARDLVVEWTGRGEWYKESEPKKGRSKALMPLEFEEEMDVEDDGRSKEGEKSGEDSERVEDEQPKWAEEKPVNVEEGNVWA</sequence>